<dbReference type="PANTHER" id="PTHR33303:SF2">
    <property type="entry name" value="COA-BINDING DOMAIN-CONTAINING PROTEIN"/>
    <property type="match status" value="1"/>
</dbReference>
<gene>
    <name evidence="2" type="ORF">DL897_05985</name>
</gene>
<dbReference type="RefSeq" id="WP_113658240.1">
    <property type="nucleotide sequence ID" value="NZ_KZ845665.1"/>
</dbReference>
<evidence type="ECO:0000313" key="2">
    <source>
        <dbReference type="EMBL" id="RAL25626.1"/>
    </source>
</evidence>
<dbReference type="Pfam" id="PF13380">
    <property type="entry name" value="CoA_binding_2"/>
    <property type="match status" value="1"/>
</dbReference>
<organism evidence="2 3">
    <name type="scientific">Thermoflavimicrobium daqui</name>
    <dbReference type="NCBI Taxonomy" id="2137476"/>
    <lineage>
        <taxon>Bacteria</taxon>
        <taxon>Bacillati</taxon>
        <taxon>Bacillota</taxon>
        <taxon>Bacilli</taxon>
        <taxon>Bacillales</taxon>
        <taxon>Thermoactinomycetaceae</taxon>
        <taxon>Thermoflavimicrobium</taxon>
    </lineage>
</organism>
<name>A0A364K5Q1_9BACL</name>
<evidence type="ECO:0000313" key="3">
    <source>
        <dbReference type="Proteomes" id="UP000251213"/>
    </source>
</evidence>
<sequence>MFKNPSDLERAKLLKEAKNIAVVGLSDNPERTSFLIAQAMQQAGYRIFPVNPKLTRPILGEQPYASLKDIQESIDIVNVFRRSEFVLPIAKEAVEVGAKAFWLQQGVFHEEAAAYAQACGLQVVMDRCIKVDHAILKPSF</sequence>
<dbReference type="OrthoDB" id="9804695at2"/>
<dbReference type="Proteomes" id="UP000251213">
    <property type="component" value="Unassembled WGS sequence"/>
</dbReference>
<dbReference type="InterPro" id="IPR003781">
    <property type="entry name" value="CoA-bd"/>
</dbReference>
<reference evidence="2 3" key="2">
    <citation type="submission" date="2018-06" db="EMBL/GenBank/DDBJ databases">
        <authorList>
            <person name="Zhirakovskaya E."/>
        </authorList>
    </citation>
    <scope>NUCLEOTIDE SEQUENCE [LARGE SCALE GENOMIC DNA]</scope>
    <source>
        <strain evidence="2 3">FBKL4.011</strain>
    </source>
</reference>
<dbReference type="AlphaFoldDB" id="A0A364K5Q1"/>
<accession>A0A364K5Q1</accession>
<evidence type="ECO:0000259" key="1">
    <source>
        <dbReference type="SMART" id="SM00881"/>
    </source>
</evidence>
<dbReference type="SUPFAM" id="SSF51735">
    <property type="entry name" value="NAD(P)-binding Rossmann-fold domains"/>
    <property type="match status" value="1"/>
</dbReference>
<dbReference type="SMART" id="SM00881">
    <property type="entry name" value="CoA_binding"/>
    <property type="match status" value="1"/>
</dbReference>
<comment type="caution">
    <text evidence="2">The sequence shown here is derived from an EMBL/GenBank/DDBJ whole genome shotgun (WGS) entry which is preliminary data.</text>
</comment>
<dbReference type="EMBL" id="QJKK01000003">
    <property type="protein sequence ID" value="RAL25626.1"/>
    <property type="molecule type" value="Genomic_DNA"/>
</dbReference>
<dbReference type="PANTHER" id="PTHR33303">
    <property type="entry name" value="CYTOPLASMIC PROTEIN-RELATED"/>
    <property type="match status" value="1"/>
</dbReference>
<proteinExistence type="predicted"/>
<protein>
    <submittedName>
        <fullName evidence="2">CoA-binding protein</fullName>
    </submittedName>
</protein>
<keyword evidence="3" id="KW-1185">Reference proteome</keyword>
<dbReference type="Gene3D" id="3.40.50.720">
    <property type="entry name" value="NAD(P)-binding Rossmann-like Domain"/>
    <property type="match status" value="1"/>
</dbReference>
<feature type="domain" description="CoA-binding" evidence="1">
    <location>
        <begin position="13"/>
        <end position="107"/>
    </location>
</feature>
<reference evidence="2 3" key="1">
    <citation type="submission" date="2018-06" db="EMBL/GenBank/DDBJ databases">
        <title>Thermoflavimicrobium daqus sp. nov., a thermophilic microbe isolated from Moutai-flavour Daqu.</title>
        <authorList>
            <person name="Wang X."/>
            <person name="Zhou H."/>
        </authorList>
    </citation>
    <scope>NUCLEOTIDE SEQUENCE [LARGE SCALE GENOMIC DNA]</scope>
    <source>
        <strain evidence="2 3">FBKL4.011</strain>
    </source>
</reference>
<dbReference type="InterPro" id="IPR036291">
    <property type="entry name" value="NAD(P)-bd_dom_sf"/>
</dbReference>